<dbReference type="EMBL" id="FOZM01000001">
    <property type="protein sequence ID" value="SFS10892.1"/>
    <property type="molecule type" value="Genomic_DNA"/>
</dbReference>
<sequence>MFTNVLKKFFTLTVGYENKVATEHSRNTAMAEEIKLVLTRSRETIVADALGVVALMVLLIVGLTLPGLI</sequence>
<proteinExistence type="predicted"/>
<evidence type="ECO:0000313" key="2">
    <source>
        <dbReference type="EMBL" id="SFS10892.1"/>
    </source>
</evidence>
<reference evidence="2 3" key="1">
    <citation type="submission" date="2016-10" db="EMBL/GenBank/DDBJ databases">
        <authorList>
            <person name="de Groot N.N."/>
        </authorList>
    </citation>
    <scope>NUCLEOTIDE SEQUENCE [LARGE SCALE GENOMIC DNA]</scope>
    <source>
        <strain evidence="2 3">DSM 29433</strain>
    </source>
</reference>
<gene>
    <name evidence="2" type="ORF">SAMN05444714_1253</name>
</gene>
<keyword evidence="1" id="KW-1133">Transmembrane helix</keyword>
<organism evidence="2 3">
    <name type="scientific">Yoonia litorea</name>
    <dbReference type="NCBI Taxonomy" id="1123755"/>
    <lineage>
        <taxon>Bacteria</taxon>
        <taxon>Pseudomonadati</taxon>
        <taxon>Pseudomonadota</taxon>
        <taxon>Alphaproteobacteria</taxon>
        <taxon>Rhodobacterales</taxon>
        <taxon>Paracoccaceae</taxon>
        <taxon>Yoonia</taxon>
    </lineage>
</organism>
<evidence type="ECO:0000256" key="1">
    <source>
        <dbReference type="SAM" id="Phobius"/>
    </source>
</evidence>
<keyword evidence="1" id="KW-0812">Transmembrane</keyword>
<name>A0A1I6M5U3_9RHOB</name>
<protein>
    <submittedName>
        <fullName evidence="2">Uncharacterized protein</fullName>
    </submittedName>
</protein>
<keyword evidence="3" id="KW-1185">Reference proteome</keyword>
<dbReference type="STRING" id="1123755.SAMN05444714_1253"/>
<evidence type="ECO:0000313" key="3">
    <source>
        <dbReference type="Proteomes" id="UP000198926"/>
    </source>
</evidence>
<feature type="transmembrane region" description="Helical" evidence="1">
    <location>
        <begin position="45"/>
        <end position="65"/>
    </location>
</feature>
<dbReference type="Proteomes" id="UP000198926">
    <property type="component" value="Unassembled WGS sequence"/>
</dbReference>
<dbReference type="AlphaFoldDB" id="A0A1I6M5U3"/>
<accession>A0A1I6M5U3</accession>
<keyword evidence="1" id="KW-0472">Membrane</keyword>